<evidence type="ECO:0000313" key="3">
    <source>
        <dbReference type="Proteomes" id="UP001499947"/>
    </source>
</evidence>
<evidence type="ECO:0000256" key="1">
    <source>
        <dbReference type="SAM" id="MobiDB-lite"/>
    </source>
</evidence>
<feature type="compositionally biased region" description="Polar residues" evidence="1">
    <location>
        <begin position="36"/>
        <end position="55"/>
    </location>
</feature>
<sequence>MEPAGTVRRVGTVVMNSPFIVSTPGSSGGRPDTVVPKTTSSRPDCRASSSAQAPCTTVFRVSPSPRASS</sequence>
<dbReference type="EMBL" id="BAAALR010000045">
    <property type="protein sequence ID" value="GAA1691891.1"/>
    <property type="molecule type" value="Genomic_DNA"/>
</dbReference>
<comment type="caution">
    <text evidence="2">The sequence shown here is derived from an EMBL/GenBank/DDBJ whole genome shotgun (WGS) entry which is preliminary data.</text>
</comment>
<organism evidence="2 3">
    <name type="scientific">Streptomyces yatensis</name>
    <dbReference type="NCBI Taxonomy" id="155177"/>
    <lineage>
        <taxon>Bacteria</taxon>
        <taxon>Bacillati</taxon>
        <taxon>Actinomycetota</taxon>
        <taxon>Actinomycetes</taxon>
        <taxon>Kitasatosporales</taxon>
        <taxon>Streptomycetaceae</taxon>
        <taxon>Streptomyces</taxon>
        <taxon>Streptomyces violaceusniger group</taxon>
    </lineage>
</organism>
<accession>A0ABN2HRF1</accession>
<reference evidence="2 3" key="1">
    <citation type="journal article" date="2019" name="Int. J. Syst. Evol. Microbiol.">
        <title>The Global Catalogue of Microorganisms (GCM) 10K type strain sequencing project: providing services to taxonomists for standard genome sequencing and annotation.</title>
        <authorList>
            <consortium name="The Broad Institute Genomics Platform"/>
            <consortium name="The Broad Institute Genome Sequencing Center for Infectious Disease"/>
            <person name="Wu L."/>
            <person name="Ma J."/>
        </authorList>
    </citation>
    <scope>NUCLEOTIDE SEQUENCE [LARGE SCALE GENOMIC DNA]</scope>
    <source>
        <strain evidence="2 3">JCM 13244</strain>
    </source>
</reference>
<name>A0ABN2HRF1_9ACTN</name>
<dbReference type="Proteomes" id="UP001499947">
    <property type="component" value="Unassembled WGS sequence"/>
</dbReference>
<gene>
    <name evidence="2" type="ORF">GCM10009680_34170</name>
</gene>
<protein>
    <submittedName>
        <fullName evidence="2">Uncharacterized protein</fullName>
    </submittedName>
</protein>
<proteinExistence type="predicted"/>
<keyword evidence="3" id="KW-1185">Reference proteome</keyword>
<evidence type="ECO:0000313" key="2">
    <source>
        <dbReference type="EMBL" id="GAA1691891.1"/>
    </source>
</evidence>
<feature type="region of interest" description="Disordered" evidence="1">
    <location>
        <begin position="18"/>
        <end position="69"/>
    </location>
</feature>